<evidence type="ECO:0000256" key="2">
    <source>
        <dbReference type="ARBA" id="ARBA00022980"/>
    </source>
</evidence>
<comment type="similarity">
    <text evidence="1">Belongs to the universal ribosomal protein uL1 family.</text>
</comment>
<dbReference type="InterPro" id="IPR028364">
    <property type="entry name" value="Ribosomal_uL1/biogenesis"/>
</dbReference>
<dbReference type="PANTHER" id="PTHR36427:SF3">
    <property type="entry name" value="LARGE RIBOSOMAL SUBUNIT PROTEIN UL1M"/>
    <property type="match status" value="1"/>
</dbReference>
<dbReference type="GO" id="GO:0005762">
    <property type="term" value="C:mitochondrial large ribosomal subunit"/>
    <property type="evidence" value="ECO:0007669"/>
    <property type="project" value="TreeGrafter"/>
</dbReference>
<dbReference type="OrthoDB" id="1747252at2759"/>
<sequence>MAHIAQQRFSDESTDPENFRYPEPDYPYIYARSVAASTPAVSHAPLPPPSMVESHSAFIRTPRRVPQRALSDSSQSSGGDSFITPSLSASQVGNRMRPTAYARSHASQPRSHVPSFVSREDLRQYSRPPTAYAPSKPPTVMSPPRPPTLLSHHSHHSRPPTVLTATSPSTRPSIRRLRSALKKSRPSVDDTSYTSSSSTPDIIADHSTYVHESPYIHDSQTLAPSPQEATFPVIPVPVDSPSEVLDSPRSRVLSTVSPSVVIQKTRFHGGHGSAVTVSRHLARPWDARSPLRLDSAARAAPAFDTRGINSIQLIVAGLPWSVHVRPSRSRSRSRSSSDQITVGDVIDSIYASLNKSLTRSDVRAATNETKKRIARAAAAAERESQRGEQSARTGKPCAARRIDFLGSRVWFMGLEKNDAFARREGYGATEQELQKRNMPAGLACFASVSRASLLACRVGLLPPLTVRSFSSTPPALAKISSPGKKKRKKRVERREINPEAMPITEATHAVEFSPISAYELHIKTQYTRGQAALRGRVALPHDPRIRREKVLVFADGKAAQDALQAGAAHVGGAELIPARGTVTEDVVAAIREAQGTIEWKADKNGYIHAAVGRRHFPVENVERNVRAFLQTVREAMAPEDEAFATRKKTGMDGWAVSIV</sequence>
<evidence type="ECO:0000256" key="1">
    <source>
        <dbReference type="ARBA" id="ARBA00010531"/>
    </source>
</evidence>
<feature type="compositionally biased region" description="Low complexity" evidence="4">
    <location>
        <begin position="189"/>
        <end position="200"/>
    </location>
</feature>
<dbReference type="SUPFAM" id="SSF56808">
    <property type="entry name" value="Ribosomal protein L1"/>
    <property type="match status" value="1"/>
</dbReference>
<accession>A0A5N5QU09</accession>
<reference evidence="6 7" key="1">
    <citation type="journal article" date="2019" name="Fungal Biol. Biotechnol.">
        <title>Draft genome sequence of fastidious pathogen Ceratobasidium theobromae, which causes vascular-streak dieback in Theobroma cacao.</title>
        <authorList>
            <person name="Ali S.S."/>
            <person name="Asman A."/>
            <person name="Shao J."/>
            <person name="Firmansyah A.P."/>
            <person name="Susilo A.W."/>
            <person name="Rosmana A."/>
            <person name="McMahon P."/>
            <person name="Junaid M."/>
            <person name="Guest D."/>
            <person name="Kheng T.Y."/>
            <person name="Meinhardt L.W."/>
            <person name="Bailey B.A."/>
        </authorList>
    </citation>
    <scope>NUCLEOTIDE SEQUENCE [LARGE SCALE GENOMIC DNA]</scope>
    <source>
        <strain evidence="6 7">CT2</strain>
    </source>
</reference>
<dbReference type="InterPro" id="IPR016095">
    <property type="entry name" value="Ribosomal_uL1_3-a/b-sand"/>
</dbReference>
<dbReference type="GO" id="GO:0003735">
    <property type="term" value="F:structural constituent of ribosome"/>
    <property type="evidence" value="ECO:0007669"/>
    <property type="project" value="TreeGrafter"/>
</dbReference>
<dbReference type="Proteomes" id="UP000383932">
    <property type="component" value="Unassembled WGS sequence"/>
</dbReference>
<keyword evidence="3" id="KW-0687">Ribonucleoprotein</keyword>
<dbReference type="PANTHER" id="PTHR36427">
    <property type="entry name" value="54S RIBOSOMAL PROTEIN L1, MITOCHONDRIAL"/>
    <property type="match status" value="1"/>
</dbReference>
<feature type="region of interest" description="Disordered" evidence="4">
    <location>
        <begin position="1"/>
        <end position="22"/>
    </location>
</feature>
<keyword evidence="7" id="KW-1185">Reference proteome</keyword>
<protein>
    <recommendedName>
        <fullName evidence="5">DUF6699 domain-containing protein</fullName>
    </recommendedName>
</protein>
<evidence type="ECO:0000256" key="3">
    <source>
        <dbReference type="ARBA" id="ARBA00023274"/>
    </source>
</evidence>
<dbReference type="Pfam" id="PF00687">
    <property type="entry name" value="Ribosomal_L1"/>
    <property type="match status" value="1"/>
</dbReference>
<dbReference type="Gene3D" id="3.30.190.20">
    <property type="match status" value="2"/>
</dbReference>
<dbReference type="InterPro" id="IPR023674">
    <property type="entry name" value="Ribosomal_uL1-like"/>
</dbReference>
<feature type="domain" description="DUF6699" evidence="5">
    <location>
        <begin position="288"/>
        <end position="417"/>
    </location>
</feature>
<evidence type="ECO:0000259" key="5">
    <source>
        <dbReference type="Pfam" id="PF20415"/>
    </source>
</evidence>
<evidence type="ECO:0000313" key="6">
    <source>
        <dbReference type="EMBL" id="KAB5595043.1"/>
    </source>
</evidence>
<feature type="compositionally biased region" description="Polar residues" evidence="4">
    <location>
        <begin position="163"/>
        <end position="172"/>
    </location>
</feature>
<feature type="compositionally biased region" description="Low complexity" evidence="4">
    <location>
        <begin position="71"/>
        <end position="81"/>
    </location>
</feature>
<feature type="region of interest" description="Disordered" evidence="4">
    <location>
        <begin position="472"/>
        <end position="493"/>
    </location>
</feature>
<proteinExistence type="inferred from homology"/>
<name>A0A5N5QU09_9AGAM</name>
<feature type="region of interest" description="Disordered" evidence="4">
    <location>
        <begin position="39"/>
        <end position="200"/>
    </location>
</feature>
<dbReference type="AlphaFoldDB" id="A0A5N5QU09"/>
<keyword evidence="2" id="KW-0689">Ribosomal protein</keyword>
<feature type="compositionally biased region" description="Basic residues" evidence="4">
    <location>
        <begin position="173"/>
        <end position="185"/>
    </location>
</feature>
<dbReference type="InterPro" id="IPR046522">
    <property type="entry name" value="DUF6699"/>
</dbReference>
<evidence type="ECO:0000256" key="4">
    <source>
        <dbReference type="SAM" id="MobiDB-lite"/>
    </source>
</evidence>
<feature type="compositionally biased region" description="Polar residues" evidence="4">
    <location>
        <begin position="83"/>
        <end position="93"/>
    </location>
</feature>
<organism evidence="6 7">
    <name type="scientific">Ceratobasidium theobromae</name>
    <dbReference type="NCBI Taxonomy" id="1582974"/>
    <lineage>
        <taxon>Eukaryota</taxon>
        <taxon>Fungi</taxon>
        <taxon>Dikarya</taxon>
        <taxon>Basidiomycota</taxon>
        <taxon>Agaricomycotina</taxon>
        <taxon>Agaricomycetes</taxon>
        <taxon>Cantharellales</taxon>
        <taxon>Ceratobasidiaceae</taxon>
        <taxon>Ceratobasidium</taxon>
    </lineage>
</organism>
<dbReference type="Gene3D" id="3.40.50.790">
    <property type="match status" value="2"/>
</dbReference>
<evidence type="ECO:0000313" key="7">
    <source>
        <dbReference type="Proteomes" id="UP000383932"/>
    </source>
</evidence>
<gene>
    <name evidence="6" type="ORF">CTheo_1504</name>
</gene>
<comment type="caution">
    <text evidence="6">The sequence shown here is derived from an EMBL/GenBank/DDBJ whole genome shotgun (WGS) entry which is preliminary data.</text>
</comment>
<dbReference type="EMBL" id="SSOP01000013">
    <property type="protein sequence ID" value="KAB5595043.1"/>
    <property type="molecule type" value="Genomic_DNA"/>
</dbReference>
<dbReference type="Pfam" id="PF20415">
    <property type="entry name" value="DUF6699"/>
    <property type="match status" value="1"/>
</dbReference>
<feature type="compositionally biased region" description="Pro residues" evidence="4">
    <location>
        <begin position="135"/>
        <end position="147"/>
    </location>
</feature>